<evidence type="ECO:0000259" key="2">
    <source>
        <dbReference type="Pfam" id="PF01569"/>
    </source>
</evidence>
<name>A0A846LME4_9ACTN</name>
<evidence type="ECO:0000313" key="5">
    <source>
        <dbReference type="Proteomes" id="UP000552836"/>
    </source>
</evidence>
<keyword evidence="6" id="KW-1185">Reference proteome</keyword>
<proteinExistence type="predicted"/>
<gene>
    <name evidence="4" type="ORF">FB380_003083</name>
    <name evidence="3" type="ORF">GCM10011589_13590</name>
</gene>
<dbReference type="CDD" id="cd03398">
    <property type="entry name" value="PAP2_haloperoxidase"/>
    <property type="match status" value="1"/>
</dbReference>
<dbReference type="AlphaFoldDB" id="A0A846LME4"/>
<dbReference type="Gene3D" id="1.10.606.20">
    <property type="match status" value="1"/>
</dbReference>
<comment type="caution">
    <text evidence="4">The sequence shown here is derived from an EMBL/GenBank/DDBJ whole genome shotgun (WGS) entry which is preliminary data.</text>
</comment>
<dbReference type="Proteomes" id="UP000648663">
    <property type="component" value="Unassembled WGS sequence"/>
</dbReference>
<reference evidence="6" key="2">
    <citation type="journal article" date="2019" name="Int. J. Syst. Evol. Microbiol.">
        <title>The Global Catalogue of Microorganisms (GCM) 10K type strain sequencing project: providing services to taxonomists for standard genome sequencing and annotation.</title>
        <authorList>
            <consortium name="The Broad Institute Genomics Platform"/>
            <consortium name="The Broad Institute Genome Sequencing Center for Infectious Disease"/>
            <person name="Wu L."/>
            <person name="Ma J."/>
        </authorList>
    </citation>
    <scope>NUCLEOTIDE SEQUENCE [LARGE SCALE GENOMIC DNA]</scope>
    <source>
        <strain evidence="6">CGMCC 4.5581</strain>
    </source>
</reference>
<protein>
    <recommendedName>
        <fullName evidence="2">Phosphatidic acid phosphatase type 2/haloperoxidase domain-containing protein</fullName>
    </recommendedName>
</protein>
<accession>A0A846LME4</accession>
<dbReference type="Proteomes" id="UP000552836">
    <property type="component" value="Unassembled WGS sequence"/>
</dbReference>
<feature type="region of interest" description="Disordered" evidence="1">
    <location>
        <begin position="128"/>
        <end position="151"/>
    </location>
</feature>
<dbReference type="InterPro" id="IPR036938">
    <property type="entry name" value="PAP2/HPO_sf"/>
</dbReference>
<reference evidence="3" key="4">
    <citation type="submission" date="2024-05" db="EMBL/GenBank/DDBJ databases">
        <authorList>
            <person name="Sun Q."/>
            <person name="Zhou Y."/>
        </authorList>
    </citation>
    <scope>NUCLEOTIDE SEQUENCE</scope>
    <source>
        <strain evidence="3">CGMCC 4.5581</strain>
    </source>
</reference>
<dbReference type="EMBL" id="JAAMPA010000001">
    <property type="protein sequence ID" value="NIH68637.1"/>
    <property type="molecule type" value="Genomic_DNA"/>
</dbReference>
<reference evidence="4 5" key="3">
    <citation type="submission" date="2020-02" db="EMBL/GenBank/DDBJ databases">
        <title>Sequencing the genomes of 1000 actinobacteria strains.</title>
        <authorList>
            <person name="Klenk H.-P."/>
        </authorList>
    </citation>
    <scope>NUCLEOTIDE SEQUENCE [LARGE SCALE GENOMIC DNA]</scope>
    <source>
        <strain evidence="4 5">DSM 45201</strain>
    </source>
</reference>
<evidence type="ECO:0000313" key="3">
    <source>
        <dbReference type="EMBL" id="GGL58901.1"/>
    </source>
</evidence>
<feature type="domain" description="Phosphatidic acid phosphatase type 2/haloperoxidase" evidence="2">
    <location>
        <begin position="274"/>
        <end position="407"/>
    </location>
</feature>
<dbReference type="PANTHER" id="PTHR34599">
    <property type="entry name" value="PEROXIDASE-RELATED"/>
    <property type="match status" value="1"/>
</dbReference>
<dbReference type="InterPro" id="IPR052559">
    <property type="entry name" value="V-haloperoxidase"/>
</dbReference>
<sequence>MADAVTRWNDVLIKVIKQVGGPPGPIARGGAMMHAAVYDAAMSIVPTHEPYLVRVPATESASLDAAIAHAAHDTLAAAFPDTAIDLTAERDKELALLPPGTSATQIAAGAAVGRAAARAMIEARRHDGADHQQYHVPGSQPGDWRPTDSTRAAATPQWPAVTPFCMASGAQFRPPRPGGYLNKRQMLRSPEYAAQYDEVKELGGADSTARTEEQTQIALFWANDVDGTYKPPGQLFALTHAVSADRGLDVLENARLFALVGLALADAGVVAWDAKYATDLDLWRPQTAIALADDPVDGDDNPDTEADSDWLPLLQDGEEHFSPPFPAYVSGHATFAAAHAAVMRRYFGTDNVCFDAVTDDPEVPAGTTRRFSSFTEAARENARSRVYLGVHFQWDGDHGFLSGTALGEHVVDTRLRPM</sequence>
<dbReference type="SUPFAM" id="SSF48317">
    <property type="entry name" value="Acid phosphatase/Vanadium-dependent haloperoxidase"/>
    <property type="match status" value="1"/>
</dbReference>
<dbReference type="InterPro" id="IPR000326">
    <property type="entry name" value="PAP2/HPO"/>
</dbReference>
<evidence type="ECO:0000313" key="4">
    <source>
        <dbReference type="EMBL" id="NIH68637.1"/>
    </source>
</evidence>
<evidence type="ECO:0000256" key="1">
    <source>
        <dbReference type="SAM" id="MobiDB-lite"/>
    </source>
</evidence>
<dbReference type="Pfam" id="PF01569">
    <property type="entry name" value="PAP2"/>
    <property type="match status" value="1"/>
</dbReference>
<dbReference type="PANTHER" id="PTHR34599:SF1">
    <property type="entry name" value="PHOSPHATIDIC ACID PHOSPHATASE TYPE 2_HALOPEROXIDASE DOMAIN-CONTAINING PROTEIN"/>
    <property type="match status" value="1"/>
</dbReference>
<dbReference type="EMBL" id="BMMI01000002">
    <property type="protein sequence ID" value="GGL58901.1"/>
    <property type="molecule type" value="Genomic_DNA"/>
</dbReference>
<evidence type="ECO:0000313" key="6">
    <source>
        <dbReference type="Proteomes" id="UP000648663"/>
    </source>
</evidence>
<reference evidence="3" key="1">
    <citation type="journal article" date="2014" name="Int. J. Syst. Evol. Microbiol.">
        <title>Complete genome of a new Firmicutes species belonging to the dominant human colonic microbiota ('Ruminococcus bicirculans') reveals two chromosomes and a selective capacity to utilize plant glucans.</title>
        <authorList>
            <consortium name="NISC Comparative Sequencing Program"/>
            <person name="Wegmann U."/>
            <person name="Louis P."/>
            <person name="Goesmann A."/>
            <person name="Henrissat B."/>
            <person name="Duncan S.H."/>
            <person name="Flint H.J."/>
        </authorList>
    </citation>
    <scope>NUCLEOTIDE SEQUENCE</scope>
    <source>
        <strain evidence="3">CGMCC 4.5581</strain>
    </source>
</reference>
<organism evidence="4 5">
    <name type="scientific">Modestobacter marinus</name>
    <dbReference type="NCBI Taxonomy" id="477641"/>
    <lineage>
        <taxon>Bacteria</taxon>
        <taxon>Bacillati</taxon>
        <taxon>Actinomycetota</taxon>
        <taxon>Actinomycetes</taxon>
        <taxon>Geodermatophilales</taxon>
        <taxon>Geodermatophilaceae</taxon>
        <taxon>Modestobacter</taxon>
    </lineage>
</organism>
<dbReference type="RefSeq" id="WP_166755824.1">
    <property type="nucleotide sequence ID" value="NZ_BAABJU010000023.1"/>
</dbReference>